<dbReference type="InterPro" id="IPR001148">
    <property type="entry name" value="CA_dom"/>
</dbReference>
<dbReference type="RefSeq" id="WP_301209813.1">
    <property type="nucleotide sequence ID" value="NZ_JAROCF010000001.1"/>
</dbReference>
<keyword evidence="3" id="KW-1185">Reference proteome</keyword>
<protein>
    <submittedName>
        <fullName evidence="2">Carbonic anhydrase family protein</fullName>
    </submittedName>
</protein>
<dbReference type="Pfam" id="PF00194">
    <property type="entry name" value="Carb_anhydrase"/>
    <property type="match status" value="1"/>
</dbReference>
<dbReference type="InterPro" id="IPR036398">
    <property type="entry name" value="CA_dom_sf"/>
</dbReference>
<dbReference type="InterPro" id="IPR023561">
    <property type="entry name" value="Carbonic_anhydrase_a-class"/>
</dbReference>
<reference evidence="2" key="1">
    <citation type="submission" date="2023-06" db="EMBL/GenBank/DDBJ databases">
        <title>MT1 and MT2 Draft Genomes of Novel Species.</title>
        <authorList>
            <person name="Venkateswaran K."/>
        </authorList>
    </citation>
    <scope>NUCLEOTIDE SEQUENCE</scope>
    <source>
        <strain evidence="2">F6_8S_P_1B</strain>
    </source>
</reference>
<dbReference type="PANTHER" id="PTHR18952">
    <property type="entry name" value="CARBONIC ANHYDRASE"/>
    <property type="match status" value="1"/>
</dbReference>
<dbReference type="SUPFAM" id="SSF51069">
    <property type="entry name" value="Carbonic anhydrase"/>
    <property type="match status" value="1"/>
</dbReference>
<dbReference type="PANTHER" id="PTHR18952:SF208">
    <property type="entry name" value="CARBONIC ANHYDRASE XA-RELATED"/>
    <property type="match status" value="1"/>
</dbReference>
<proteinExistence type="predicted"/>
<dbReference type="Proteomes" id="UP001174208">
    <property type="component" value="Unassembled WGS sequence"/>
</dbReference>
<dbReference type="EMBL" id="JAROCF010000001">
    <property type="protein sequence ID" value="MDN4612998.1"/>
    <property type="molecule type" value="Genomic_DNA"/>
</dbReference>
<dbReference type="PROSITE" id="PS51144">
    <property type="entry name" value="ALPHA_CA_2"/>
    <property type="match status" value="1"/>
</dbReference>
<sequence length="285" mass="29699">MSVIRGSVVPLSRSLGRRHPRRRLLAVAPGLVGAAVLVLSGCAGPGTAATATPVPSASDWSYNGATGPAHWDAVAKTCRNTSASHESPIDIVTGTLKSGSATQAVRIDYHPTSFTVENTGHTVEAVPADLTADAIELDGTRYFLQQFHFHATSEHTVDGKHATAELHLVHKSKQGEVVVLAVLLDPGADNPALDELLGAIPTSGKEAELTHAIDAAALLPAGSASAQYEGSLTTPPCTEGVRWNVYLSGVTLSTAQLRALTEAYAGNHRPVQPLHGREVTRVPAA</sequence>
<evidence type="ECO:0000313" key="3">
    <source>
        <dbReference type="Proteomes" id="UP001174208"/>
    </source>
</evidence>
<accession>A0ABT8K6C0</accession>
<dbReference type="Gene3D" id="3.10.200.10">
    <property type="entry name" value="Alpha carbonic anhydrase"/>
    <property type="match status" value="1"/>
</dbReference>
<dbReference type="CDD" id="cd03124">
    <property type="entry name" value="alpha_CA_prokaryotic_like"/>
    <property type="match status" value="1"/>
</dbReference>
<dbReference type="InterPro" id="IPR041891">
    <property type="entry name" value="Alpha_CA_prokaryot-like"/>
</dbReference>
<dbReference type="SMART" id="SM01057">
    <property type="entry name" value="Carb_anhydrase"/>
    <property type="match status" value="1"/>
</dbReference>
<feature type="domain" description="Alpha-carbonic anhydrase" evidence="1">
    <location>
        <begin position="58"/>
        <end position="283"/>
    </location>
</feature>
<comment type="caution">
    <text evidence="2">The sequence shown here is derived from an EMBL/GenBank/DDBJ whole genome shotgun (WGS) entry which is preliminary data.</text>
</comment>
<name>A0ABT8K6C0_9MICO</name>
<gene>
    <name evidence="2" type="ORF">P5G50_00925</name>
</gene>
<evidence type="ECO:0000313" key="2">
    <source>
        <dbReference type="EMBL" id="MDN4612998.1"/>
    </source>
</evidence>
<evidence type="ECO:0000259" key="1">
    <source>
        <dbReference type="PROSITE" id="PS51144"/>
    </source>
</evidence>
<organism evidence="2 3">
    <name type="scientific">Leifsonia williamsii</name>
    <dbReference type="NCBI Taxonomy" id="3035919"/>
    <lineage>
        <taxon>Bacteria</taxon>
        <taxon>Bacillati</taxon>
        <taxon>Actinomycetota</taxon>
        <taxon>Actinomycetes</taxon>
        <taxon>Micrococcales</taxon>
        <taxon>Microbacteriaceae</taxon>
        <taxon>Leifsonia</taxon>
    </lineage>
</organism>